<sequence>MKVKIENQGDSDIRVVTDHDTVNDTTLETGATEVFESNDEGVIELRELGSDEQQGEEDDRP</sequence>
<dbReference type="STRING" id="1777141.AWB80_02899"/>
<dbReference type="AlphaFoldDB" id="A0A158B0C3"/>
<name>A0A158B0C3_9BURK</name>
<dbReference type="RefSeq" id="WP_061175367.1">
    <property type="nucleotide sequence ID" value="NZ_FCOE02000008.1"/>
</dbReference>
<dbReference type="EMBL" id="FCOE02000008">
    <property type="protein sequence ID" value="SAK63671.1"/>
    <property type="molecule type" value="Genomic_DNA"/>
</dbReference>
<dbReference type="Proteomes" id="UP000054911">
    <property type="component" value="Unassembled WGS sequence"/>
</dbReference>
<evidence type="ECO:0000313" key="1">
    <source>
        <dbReference type="EMBL" id="SAK63671.1"/>
    </source>
</evidence>
<organism evidence="1 2">
    <name type="scientific">Caballeronia pedi</name>
    <dbReference type="NCBI Taxonomy" id="1777141"/>
    <lineage>
        <taxon>Bacteria</taxon>
        <taxon>Pseudomonadati</taxon>
        <taxon>Pseudomonadota</taxon>
        <taxon>Betaproteobacteria</taxon>
        <taxon>Burkholderiales</taxon>
        <taxon>Burkholderiaceae</taxon>
        <taxon>Caballeronia</taxon>
    </lineage>
</organism>
<keyword evidence="2" id="KW-1185">Reference proteome</keyword>
<accession>A0A158B0C3</accession>
<comment type="caution">
    <text evidence="1">The sequence shown here is derived from an EMBL/GenBank/DDBJ whole genome shotgun (WGS) entry which is preliminary data.</text>
</comment>
<dbReference type="OrthoDB" id="9115258at2"/>
<protein>
    <submittedName>
        <fullName evidence="1">Uncharacterized protein</fullName>
    </submittedName>
</protein>
<reference evidence="1" key="1">
    <citation type="submission" date="2016-01" db="EMBL/GenBank/DDBJ databases">
        <authorList>
            <person name="Peeters C."/>
        </authorList>
    </citation>
    <scope>NUCLEOTIDE SEQUENCE [LARGE SCALE GENOMIC DNA]</scope>
    <source>
        <strain evidence="1">LMG 29323</strain>
    </source>
</reference>
<gene>
    <name evidence="1" type="ORF">AWB80_02899</name>
</gene>
<evidence type="ECO:0000313" key="2">
    <source>
        <dbReference type="Proteomes" id="UP000054911"/>
    </source>
</evidence>
<proteinExistence type="predicted"/>